<dbReference type="PROSITE" id="PS00622">
    <property type="entry name" value="HTH_LUXR_1"/>
    <property type="match status" value="1"/>
</dbReference>
<dbReference type="InterPro" id="IPR039420">
    <property type="entry name" value="WalR-like"/>
</dbReference>
<evidence type="ECO:0000313" key="9">
    <source>
        <dbReference type="Proteomes" id="UP000319576"/>
    </source>
</evidence>
<dbReference type="KEGG" id="uli:ETAA1_56290"/>
<dbReference type="AlphaFoldDB" id="A0A517Y1K3"/>
<dbReference type="EMBL" id="CP036273">
    <property type="protein sequence ID" value="QDU23625.1"/>
    <property type="molecule type" value="Genomic_DNA"/>
</dbReference>
<dbReference type="PROSITE" id="PS50110">
    <property type="entry name" value="RESPONSE_REGULATORY"/>
    <property type="match status" value="1"/>
</dbReference>
<evidence type="ECO:0000256" key="1">
    <source>
        <dbReference type="ARBA" id="ARBA00022553"/>
    </source>
</evidence>
<feature type="domain" description="Response regulatory" evidence="7">
    <location>
        <begin position="14"/>
        <end position="152"/>
    </location>
</feature>
<dbReference type="InterPro" id="IPR000792">
    <property type="entry name" value="Tscrpt_reg_LuxR_C"/>
</dbReference>
<keyword evidence="1 5" id="KW-0597">Phosphoprotein</keyword>
<dbReference type="InterPro" id="IPR001789">
    <property type="entry name" value="Sig_transdc_resp-reg_receiver"/>
</dbReference>
<protein>
    <submittedName>
        <fullName evidence="8">Transcriptional regulatory protein LiaR</fullName>
    </submittedName>
</protein>
<evidence type="ECO:0000256" key="3">
    <source>
        <dbReference type="ARBA" id="ARBA00023125"/>
    </source>
</evidence>
<keyword evidence="2" id="KW-0805">Transcription regulation</keyword>
<dbReference type="SMART" id="SM00448">
    <property type="entry name" value="REC"/>
    <property type="match status" value="1"/>
</dbReference>
<dbReference type="Gene3D" id="1.10.10.10">
    <property type="entry name" value="Winged helix-like DNA-binding domain superfamily/Winged helix DNA-binding domain"/>
    <property type="match status" value="1"/>
</dbReference>
<dbReference type="RefSeq" id="WP_145243856.1">
    <property type="nucleotide sequence ID" value="NZ_CP036273.1"/>
</dbReference>
<dbReference type="InterPro" id="IPR058245">
    <property type="entry name" value="NreC/VraR/RcsB-like_REC"/>
</dbReference>
<reference evidence="8 9" key="1">
    <citation type="submission" date="2019-02" db="EMBL/GenBank/DDBJ databases">
        <title>Deep-cultivation of Planctomycetes and their phenomic and genomic characterization uncovers novel biology.</title>
        <authorList>
            <person name="Wiegand S."/>
            <person name="Jogler M."/>
            <person name="Boedeker C."/>
            <person name="Pinto D."/>
            <person name="Vollmers J."/>
            <person name="Rivas-Marin E."/>
            <person name="Kohn T."/>
            <person name="Peeters S.H."/>
            <person name="Heuer A."/>
            <person name="Rast P."/>
            <person name="Oberbeckmann S."/>
            <person name="Bunk B."/>
            <person name="Jeske O."/>
            <person name="Meyerdierks A."/>
            <person name="Storesund J.E."/>
            <person name="Kallscheuer N."/>
            <person name="Luecker S."/>
            <person name="Lage O.M."/>
            <person name="Pohl T."/>
            <person name="Merkel B.J."/>
            <person name="Hornburger P."/>
            <person name="Mueller R.-W."/>
            <person name="Bruemmer F."/>
            <person name="Labrenz M."/>
            <person name="Spormann A.M."/>
            <person name="Op den Camp H."/>
            <person name="Overmann J."/>
            <person name="Amann R."/>
            <person name="Jetten M.S.M."/>
            <person name="Mascher T."/>
            <person name="Medema M.H."/>
            <person name="Devos D.P."/>
            <person name="Kaster A.-K."/>
            <person name="Ovreas L."/>
            <person name="Rohde M."/>
            <person name="Galperin M.Y."/>
            <person name="Jogler C."/>
        </authorList>
    </citation>
    <scope>NUCLEOTIDE SEQUENCE [LARGE SCALE GENOMIC DNA]</scope>
    <source>
        <strain evidence="8 9">ETA_A1</strain>
    </source>
</reference>
<dbReference type="GO" id="GO:0000160">
    <property type="term" value="P:phosphorelay signal transduction system"/>
    <property type="evidence" value="ECO:0007669"/>
    <property type="project" value="InterPro"/>
</dbReference>
<dbReference type="PROSITE" id="PS50043">
    <property type="entry name" value="HTH_LUXR_2"/>
    <property type="match status" value="1"/>
</dbReference>
<dbReference type="PANTHER" id="PTHR43214">
    <property type="entry name" value="TWO-COMPONENT RESPONSE REGULATOR"/>
    <property type="match status" value="1"/>
</dbReference>
<keyword evidence="4" id="KW-0804">Transcription</keyword>
<evidence type="ECO:0000259" key="6">
    <source>
        <dbReference type="PROSITE" id="PS50043"/>
    </source>
</evidence>
<keyword evidence="3" id="KW-0238">DNA-binding</keyword>
<feature type="domain" description="HTH luxR-type" evidence="6">
    <location>
        <begin position="85"/>
        <end position="152"/>
    </location>
</feature>
<dbReference type="Gene3D" id="3.40.50.2300">
    <property type="match status" value="1"/>
</dbReference>
<dbReference type="PANTHER" id="PTHR43214:SF24">
    <property type="entry name" value="TRANSCRIPTIONAL REGULATORY PROTEIN NARL-RELATED"/>
    <property type="match status" value="1"/>
</dbReference>
<dbReference type="SUPFAM" id="SSF46894">
    <property type="entry name" value="C-terminal effector domain of the bipartite response regulators"/>
    <property type="match status" value="1"/>
</dbReference>
<dbReference type="PRINTS" id="PR00038">
    <property type="entry name" value="HTHLUXR"/>
</dbReference>
<feature type="modified residue" description="4-aspartylphosphate" evidence="5">
    <location>
        <position position="65"/>
    </location>
</feature>
<evidence type="ECO:0000259" key="7">
    <source>
        <dbReference type="PROSITE" id="PS50110"/>
    </source>
</evidence>
<keyword evidence="9" id="KW-1185">Reference proteome</keyword>
<dbReference type="InterPro" id="IPR011006">
    <property type="entry name" value="CheY-like_superfamily"/>
</dbReference>
<organism evidence="8 9">
    <name type="scientific">Urbifossiella limnaea</name>
    <dbReference type="NCBI Taxonomy" id="2528023"/>
    <lineage>
        <taxon>Bacteria</taxon>
        <taxon>Pseudomonadati</taxon>
        <taxon>Planctomycetota</taxon>
        <taxon>Planctomycetia</taxon>
        <taxon>Gemmatales</taxon>
        <taxon>Gemmataceae</taxon>
        <taxon>Urbifossiella</taxon>
    </lineage>
</organism>
<dbReference type="Proteomes" id="UP000319576">
    <property type="component" value="Chromosome"/>
</dbReference>
<dbReference type="CDD" id="cd17535">
    <property type="entry name" value="REC_NarL-like"/>
    <property type="match status" value="1"/>
</dbReference>
<accession>A0A517Y1K3</accession>
<dbReference type="GO" id="GO:0003677">
    <property type="term" value="F:DNA binding"/>
    <property type="evidence" value="ECO:0007669"/>
    <property type="project" value="UniProtKB-KW"/>
</dbReference>
<dbReference type="GO" id="GO:0006355">
    <property type="term" value="P:regulation of DNA-templated transcription"/>
    <property type="evidence" value="ECO:0007669"/>
    <property type="project" value="InterPro"/>
</dbReference>
<dbReference type="SMART" id="SM00421">
    <property type="entry name" value="HTH_LUXR"/>
    <property type="match status" value="1"/>
</dbReference>
<gene>
    <name evidence="8" type="primary">liaR</name>
    <name evidence="8" type="ORF">ETAA1_56290</name>
</gene>
<dbReference type="InterPro" id="IPR036388">
    <property type="entry name" value="WH-like_DNA-bd_sf"/>
</dbReference>
<dbReference type="SUPFAM" id="SSF52172">
    <property type="entry name" value="CheY-like"/>
    <property type="match status" value="1"/>
</dbReference>
<sequence>MPDKPAAAAAPPIRVLIVDDHPVTREGLAIRLSREPDIRVCGEAADIPEGILRATEIAPDVVIVDVSLKGGDGIELVKRLRARLPAARALVWSKLEVFRLLGEGLSTNEIAGQIHLSPKTVETYRARIRAKLGADSGSEVLRQAIRWVIENS</sequence>
<evidence type="ECO:0000256" key="2">
    <source>
        <dbReference type="ARBA" id="ARBA00023015"/>
    </source>
</evidence>
<proteinExistence type="predicted"/>
<dbReference type="OrthoDB" id="9796655at2"/>
<dbReference type="Pfam" id="PF00072">
    <property type="entry name" value="Response_reg"/>
    <property type="match status" value="1"/>
</dbReference>
<dbReference type="InterPro" id="IPR016032">
    <property type="entry name" value="Sig_transdc_resp-reg_C-effctor"/>
</dbReference>
<dbReference type="Pfam" id="PF00196">
    <property type="entry name" value="GerE"/>
    <property type="match status" value="1"/>
</dbReference>
<evidence type="ECO:0000256" key="4">
    <source>
        <dbReference type="ARBA" id="ARBA00023163"/>
    </source>
</evidence>
<evidence type="ECO:0000256" key="5">
    <source>
        <dbReference type="PROSITE-ProRule" id="PRU00169"/>
    </source>
</evidence>
<name>A0A517Y1K3_9BACT</name>
<evidence type="ECO:0000313" key="8">
    <source>
        <dbReference type="EMBL" id="QDU23625.1"/>
    </source>
</evidence>